<comment type="caution">
    <text evidence="1">The sequence shown here is derived from an EMBL/GenBank/DDBJ whole genome shotgun (WGS) entry which is preliminary data.</text>
</comment>
<dbReference type="AlphaFoldDB" id="A0AAV4TY81"/>
<protein>
    <submittedName>
        <fullName evidence="1">Uncharacterized protein</fullName>
    </submittedName>
</protein>
<evidence type="ECO:0000313" key="1">
    <source>
        <dbReference type="EMBL" id="GIY50042.1"/>
    </source>
</evidence>
<keyword evidence="2" id="KW-1185">Reference proteome</keyword>
<gene>
    <name evidence="1" type="ORF">CDAR_597491</name>
</gene>
<name>A0AAV4TY81_9ARAC</name>
<reference evidence="1 2" key="1">
    <citation type="submission" date="2021-06" db="EMBL/GenBank/DDBJ databases">
        <title>Caerostris darwini draft genome.</title>
        <authorList>
            <person name="Kono N."/>
            <person name="Arakawa K."/>
        </authorList>
    </citation>
    <scope>NUCLEOTIDE SEQUENCE [LARGE SCALE GENOMIC DNA]</scope>
</reference>
<organism evidence="1 2">
    <name type="scientific">Caerostris darwini</name>
    <dbReference type="NCBI Taxonomy" id="1538125"/>
    <lineage>
        <taxon>Eukaryota</taxon>
        <taxon>Metazoa</taxon>
        <taxon>Ecdysozoa</taxon>
        <taxon>Arthropoda</taxon>
        <taxon>Chelicerata</taxon>
        <taxon>Arachnida</taxon>
        <taxon>Araneae</taxon>
        <taxon>Araneomorphae</taxon>
        <taxon>Entelegynae</taxon>
        <taxon>Araneoidea</taxon>
        <taxon>Araneidae</taxon>
        <taxon>Caerostris</taxon>
    </lineage>
</organism>
<proteinExistence type="predicted"/>
<sequence length="68" mass="7939">MNRFIVLTDLSPSIVYQEYTNQIQVYISKGLSSLQSWILHVENKFSSSIFDSSHLFEEEKCIFMCLLS</sequence>
<evidence type="ECO:0000313" key="2">
    <source>
        <dbReference type="Proteomes" id="UP001054837"/>
    </source>
</evidence>
<dbReference type="Proteomes" id="UP001054837">
    <property type="component" value="Unassembled WGS sequence"/>
</dbReference>
<accession>A0AAV4TY81</accession>
<dbReference type="EMBL" id="BPLQ01010336">
    <property type="protein sequence ID" value="GIY50042.1"/>
    <property type="molecule type" value="Genomic_DNA"/>
</dbReference>